<dbReference type="EMBL" id="JAPTGB010000006">
    <property type="protein sequence ID" value="MCZ0860388.1"/>
    <property type="molecule type" value="Genomic_DNA"/>
</dbReference>
<name>A0ABT4IH23_9EURY</name>
<evidence type="ECO:0000313" key="3">
    <source>
        <dbReference type="Proteomes" id="UP001141422"/>
    </source>
</evidence>
<proteinExistence type="predicted"/>
<protein>
    <submittedName>
        <fullName evidence="2">Uncharacterized protein</fullName>
    </submittedName>
</protein>
<keyword evidence="1" id="KW-0812">Transmembrane</keyword>
<keyword evidence="1" id="KW-1133">Transmembrane helix</keyword>
<reference evidence="2" key="1">
    <citation type="submission" date="2022-12" db="EMBL/GenBank/DDBJ databases">
        <title>Isolation and characterisation of novel Methanocorpusculum spp. from native Australian herbivores indicates the genus is ancestrally host-associated.</title>
        <authorList>
            <person name="Volmer J.G."/>
            <person name="Soo R.M."/>
            <person name="Evans P.N."/>
            <person name="Hoedt E.C."/>
            <person name="Astorga Alsina A.L."/>
            <person name="Woodcroft B.J."/>
            <person name="Tyson G.W."/>
            <person name="Hugenholtz P."/>
            <person name="Morrison M."/>
        </authorList>
    </citation>
    <scope>NUCLEOTIDE SEQUENCE</scope>
    <source>
        <strain evidence="2">MG</strain>
    </source>
</reference>
<gene>
    <name evidence="2" type="ORF">O0S10_03980</name>
</gene>
<evidence type="ECO:0000313" key="2">
    <source>
        <dbReference type="EMBL" id="MCZ0860388.1"/>
    </source>
</evidence>
<feature type="transmembrane region" description="Helical" evidence="1">
    <location>
        <begin position="62"/>
        <end position="81"/>
    </location>
</feature>
<dbReference type="Proteomes" id="UP001141422">
    <property type="component" value="Unassembled WGS sequence"/>
</dbReference>
<keyword evidence="1" id="KW-0472">Membrane</keyword>
<dbReference type="RefSeq" id="WP_268924604.1">
    <property type="nucleotide sequence ID" value="NZ_JAPTGB010000006.1"/>
</dbReference>
<organism evidence="2 3">
    <name type="scientific">Methanocorpusculum petauri</name>
    <dbReference type="NCBI Taxonomy" id="3002863"/>
    <lineage>
        <taxon>Archaea</taxon>
        <taxon>Methanobacteriati</taxon>
        <taxon>Methanobacteriota</taxon>
        <taxon>Stenosarchaea group</taxon>
        <taxon>Methanomicrobia</taxon>
        <taxon>Methanomicrobiales</taxon>
        <taxon>Methanocorpusculaceae</taxon>
        <taxon>Methanocorpusculum</taxon>
    </lineage>
</organism>
<keyword evidence="3" id="KW-1185">Reference proteome</keyword>
<evidence type="ECO:0000256" key="1">
    <source>
        <dbReference type="SAM" id="Phobius"/>
    </source>
</evidence>
<accession>A0ABT4IH23</accession>
<feature type="transmembrane region" description="Helical" evidence="1">
    <location>
        <begin position="31"/>
        <end position="50"/>
    </location>
</feature>
<sequence>MNNLIEKAVVAGVAFYILLMALEVISHPAILAGAVIGAVLLGILAGVFLSSREHTVHTGEMILIWAMILLFVLYGVLYWFGVIPWI</sequence>
<comment type="caution">
    <text evidence="2">The sequence shown here is derived from an EMBL/GenBank/DDBJ whole genome shotgun (WGS) entry which is preliminary data.</text>
</comment>
<feature type="transmembrane region" description="Helical" evidence="1">
    <location>
        <begin position="7"/>
        <end position="25"/>
    </location>
</feature>